<dbReference type="AlphaFoldDB" id="A0A143WSM6"/>
<dbReference type="EMBL" id="LN999833">
    <property type="protein sequence ID" value="CUX96601.1"/>
    <property type="molecule type" value="Genomic_DNA"/>
</dbReference>
<proteinExistence type="predicted"/>
<dbReference type="Proteomes" id="UP000095322">
    <property type="component" value="Chromosome I"/>
</dbReference>
<protein>
    <submittedName>
        <fullName evidence="1">Uncharacterized protein</fullName>
    </submittedName>
</protein>
<gene>
    <name evidence="1" type="ORF">MHIR_DE00297</name>
</gene>
<reference evidence="2" key="1">
    <citation type="submission" date="2016-01" db="EMBL/GenBank/DDBJ databases">
        <authorList>
            <person name="Husnik F."/>
        </authorList>
    </citation>
    <scope>NUCLEOTIDE SEQUENCE [LARGE SCALE GENOMIC DNA]</scope>
</reference>
<organism evidence="1 2">
    <name type="scientific">Candidatus Doolittlea endobia</name>
    <dbReference type="NCBI Taxonomy" id="1778262"/>
    <lineage>
        <taxon>Bacteria</taxon>
        <taxon>Pseudomonadati</taxon>
        <taxon>Pseudomonadota</taxon>
        <taxon>Gammaproteobacteria</taxon>
        <taxon>Enterobacterales</taxon>
        <taxon>Enterobacteriaceae</taxon>
        <taxon>Candidatus Doolittlea</taxon>
    </lineage>
</organism>
<evidence type="ECO:0000313" key="2">
    <source>
        <dbReference type="Proteomes" id="UP000095322"/>
    </source>
</evidence>
<dbReference type="STRING" id="1778262.MHIR_DE00297"/>
<sequence>MINNWHAIACIHVNGIKVLIREPNSGGNLDAVWLNPS</sequence>
<keyword evidence="2" id="KW-1185">Reference proteome</keyword>
<name>A0A143WSM6_9ENTR</name>
<dbReference type="KEGG" id="den:MHIR_DE00297"/>
<accession>A0A143WSM6</accession>
<evidence type="ECO:0000313" key="1">
    <source>
        <dbReference type="EMBL" id="CUX96601.1"/>
    </source>
</evidence>